<keyword evidence="5" id="KW-1185">Reference proteome</keyword>
<evidence type="ECO:0000313" key="4">
    <source>
        <dbReference type="EMBL" id="KAG0256063.1"/>
    </source>
</evidence>
<dbReference type="GO" id="GO:0006412">
    <property type="term" value="P:translation"/>
    <property type="evidence" value="ECO:0007669"/>
    <property type="project" value="InterPro"/>
</dbReference>
<dbReference type="Gene3D" id="4.10.910.10">
    <property type="entry name" value="30s ribosomal protein s13, domain 2"/>
    <property type="match status" value="1"/>
</dbReference>
<dbReference type="FunFam" id="1.10.8.50:FF:000001">
    <property type="entry name" value="30S ribosomal protein S13"/>
    <property type="match status" value="1"/>
</dbReference>
<dbReference type="PANTHER" id="PTHR10871">
    <property type="entry name" value="30S RIBOSOMAL PROTEIN S13/40S RIBOSOMAL PROTEIN S18"/>
    <property type="match status" value="1"/>
</dbReference>
<comment type="caution">
    <text evidence="4">The sequence shown here is derived from an EMBL/GenBank/DDBJ whole genome shotgun (WGS) entry which is preliminary data.</text>
</comment>
<dbReference type="GO" id="GO:0003723">
    <property type="term" value="F:RNA binding"/>
    <property type="evidence" value="ECO:0007669"/>
    <property type="project" value="InterPro"/>
</dbReference>
<organism evidence="4 5">
    <name type="scientific">Actinomortierella ambigua</name>
    <dbReference type="NCBI Taxonomy" id="1343610"/>
    <lineage>
        <taxon>Eukaryota</taxon>
        <taxon>Fungi</taxon>
        <taxon>Fungi incertae sedis</taxon>
        <taxon>Mucoromycota</taxon>
        <taxon>Mortierellomycotina</taxon>
        <taxon>Mortierellomycetes</taxon>
        <taxon>Mortierellales</taxon>
        <taxon>Mortierellaceae</taxon>
        <taxon>Actinomortierella</taxon>
    </lineage>
</organism>
<evidence type="ECO:0008006" key="6">
    <source>
        <dbReference type="Google" id="ProtNLM"/>
    </source>
</evidence>
<dbReference type="GO" id="GO:0003735">
    <property type="term" value="F:structural constituent of ribosome"/>
    <property type="evidence" value="ECO:0007669"/>
    <property type="project" value="InterPro"/>
</dbReference>
<dbReference type="PANTHER" id="PTHR10871:SF1">
    <property type="entry name" value="SMALL RIBOSOMAL SUBUNIT PROTEIN US13M"/>
    <property type="match status" value="1"/>
</dbReference>
<dbReference type="GO" id="GO:0005739">
    <property type="term" value="C:mitochondrion"/>
    <property type="evidence" value="ECO:0007669"/>
    <property type="project" value="TreeGrafter"/>
</dbReference>
<comment type="similarity">
    <text evidence="1">Belongs to the universal ribosomal protein uS13 family.</text>
</comment>
<dbReference type="HAMAP" id="MF_01315">
    <property type="entry name" value="Ribosomal_uS13"/>
    <property type="match status" value="1"/>
</dbReference>
<dbReference type="OrthoDB" id="525520at2759"/>
<dbReference type="AlphaFoldDB" id="A0A9P6U283"/>
<dbReference type="Proteomes" id="UP000807716">
    <property type="component" value="Unassembled WGS sequence"/>
</dbReference>
<dbReference type="InterPro" id="IPR010979">
    <property type="entry name" value="Ribosomal_uS13-like_H2TH"/>
</dbReference>
<dbReference type="PROSITE" id="PS50159">
    <property type="entry name" value="RIBOSOMAL_S13_2"/>
    <property type="match status" value="1"/>
</dbReference>
<evidence type="ECO:0000256" key="1">
    <source>
        <dbReference type="ARBA" id="ARBA00008080"/>
    </source>
</evidence>
<reference evidence="4" key="1">
    <citation type="journal article" date="2020" name="Fungal Divers.">
        <title>Resolving the Mortierellaceae phylogeny through synthesis of multi-gene phylogenetics and phylogenomics.</title>
        <authorList>
            <person name="Vandepol N."/>
            <person name="Liber J."/>
            <person name="Desiro A."/>
            <person name="Na H."/>
            <person name="Kennedy M."/>
            <person name="Barry K."/>
            <person name="Grigoriev I.V."/>
            <person name="Miller A.N."/>
            <person name="O'Donnell K."/>
            <person name="Stajich J.E."/>
            <person name="Bonito G."/>
        </authorList>
    </citation>
    <scope>NUCLEOTIDE SEQUENCE</scope>
    <source>
        <strain evidence="4">BC1065</strain>
    </source>
</reference>
<protein>
    <recommendedName>
        <fullName evidence="6">Ribosomal protein S13</fullName>
    </recommendedName>
</protein>
<accession>A0A9P6U283</accession>
<gene>
    <name evidence="4" type="ORF">DFQ27_005923</name>
</gene>
<dbReference type="Gene3D" id="1.10.8.50">
    <property type="match status" value="1"/>
</dbReference>
<evidence type="ECO:0000313" key="5">
    <source>
        <dbReference type="Proteomes" id="UP000807716"/>
    </source>
</evidence>
<dbReference type="InterPro" id="IPR001892">
    <property type="entry name" value="Ribosomal_uS13"/>
</dbReference>
<proteinExistence type="inferred from homology"/>
<dbReference type="SUPFAM" id="SSF46946">
    <property type="entry name" value="S13-like H2TH domain"/>
    <property type="match status" value="1"/>
</dbReference>
<dbReference type="GO" id="GO:0015935">
    <property type="term" value="C:small ribosomal subunit"/>
    <property type="evidence" value="ECO:0007669"/>
    <property type="project" value="TreeGrafter"/>
</dbReference>
<name>A0A9P6U283_9FUNG</name>
<sequence>MLHLLGVNLPDQKLVQYALPFFYGIGQKTSVKILASLSIHKTAKVAELSESQINQLSTLLSDMKIESDLRKQIRANILHHRSIGSYVGRRHAMGLPVRGQKTKNNALTARRLNGRWLRGEKREYSTDNSNRLAYPKPDSPFAALFNRKWF</sequence>
<dbReference type="InterPro" id="IPR027437">
    <property type="entry name" value="Rbsml_uS13_C"/>
</dbReference>
<keyword evidence="3" id="KW-0687">Ribonucleoprotein</keyword>
<dbReference type="EMBL" id="JAAAJB010000428">
    <property type="protein sequence ID" value="KAG0256063.1"/>
    <property type="molecule type" value="Genomic_DNA"/>
</dbReference>
<keyword evidence="2" id="KW-0689">Ribosomal protein</keyword>
<evidence type="ECO:0000256" key="3">
    <source>
        <dbReference type="ARBA" id="ARBA00023274"/>
    </source>
</evidence>
<dbReference type="Pfam" id="PF00416">
    <property type="entry name" value="Ribosomal_S13"/>
    <property type="match status" value="1"/>
</dbReference>
<evidence type="ECO:0000256" key="2">
    <source>
        <dbReference type="ARBA" id="ARBA00022980"/>
    </source>
</evidence>